<evidence type="ECO:0000259" key="6">
    <source>
        <dbReference type="Pfam" id="PF00850"/>
    </source>
</evidence>
<protein>
    <submittedName>
        <fullName evidence="7">Acetoin utilization deacetylase AcuC-like enzyme</fullName>
    </submittedName>
</protein>
<dbReference type="Pfam" id="PF00850">
    <property type="entry name" value="Hist_deacetyl"/>
    <property type="match status" value="1"/>
</dbReference>
<evidence type="ECO:0000256" key="5">
    <source>
        <dbReference type="ARBA" id="ARBA00022833"/>
    </source>
</evidence>
<dbReference type="InterPro" id="IPR000286">
    <property type="entry name" value="HDACs"/>
</dbReference>
<comment type="caution">
    <text evidence="7">The sequence shown here is derived from an EMBL/GenBank/DDBJ whole genome shotgun (WGS) entry which is preliminary data.</text>
</comment>
<keyword evidence="4" id="KW-0378">Hydrolase</keyword>
<evidence type="ECO:0000256" key="1">
    <source>
        <dbReference type="ARBA" id="ARBA00001947"/>
    </source>
</evidence>
<dbReference type="Gene3D" id="3.40.800.20">
    <property type="entry name" value="Histone deacetylase domain"/>
    <property type="match status" value="1"/>
</dbReference>
<dbReference type="PANTHER" id="PTHR10625">
    <property type="entry name" value="HISTONE DEACETYLASE HDAC1-RELATED"/>
    <property type="match status" value="1"/>
</dbReference>
<keyword evidence="5" id="KW-0862">Zinc</keyword>
<dbReference type="InterPro" id="IPR023696">
    <property type="entry name" value="Ureohydrolase_dom_sf"/>
</dbReference>
<name>A0AAW8DU03_9BURK</name>
<dbReference type="RefSeq" id="WP_307585715.1">
    <property type="nucleotide sequence ID" value="NZ_JAUSRQ010000009.1"/>
</dbReference>
<evidence type="ECO:0000313" key="8">
    <source>
        <dbReference type="Proteomes" id="UP001244295"/>
    </source>
</evidence>
<gene>
    <name evidence="7" type="ORF">J2W25_001886</name>
</gene>
<reference evidence="7" key="1">
    <citation type="submission" date="2023-07" db="EMBL/GenBank/DDBJ databases">
        <title>Sorghum-associated microbial communities from plants grown in Nebraska, USA.</title>
        <authorList>
            <person name="Schachtman D."/>
        </authorList>
    </citation>
    <scope>NUCLEOTIDE SEQUENCE</scope>
    <source>
        <strain evidence="7">DS2795</strain>
    </source>
</reference>
<dbReference type="GO" id="GO:0046872">
    <property type="term" value="F:metal ion binding"/>
    <property type="evidence" value="ECO:0007669"/>
    <property type="project" value="UniProtKB-KW"/>
</dbReference>
<dbReference type="AlphaFoldDB" id="A0AAW8DU03"/>
<accession>A0AAW8DU03</accession>
<dbReference type="PRINTS" id="PR01270">
    <property type="entry name" value="HDASUPER"/>
</dbReference>
<dbReference type="PANTHER" id="PTHR10625:SF17">
    <property type="entry name" value="HISTONE DEACETYLASE 8"/>
    <property type="match status" value="1"/>
</dbReference>
<dbReference type="GO" id="GO:0004407">
    <property type="term" value="F:histone deacetylase activity"/>
    <property type="evidence" value="ECO:0007669"/>
    <property type="project" value="TreeGrafter"/>
</dbReference>
<sequence>MKFTFSPLHQLHAPDEIIVRGTVVRNLETPARAEALLARLLAQGHAQQAPGAWDQTWIAAVHDAGYLAFLETAYPRWQALPNASRLIHPHAFAHYSSRTRPSSIQGQVGYYLAGGSSPLAEGTWTAAVGSAHAALEACRLVLDGEPEAYALCRPPGHHAYADFGGGFCYLNNTAIAANYLASKLGRVAIIDIDTHHGNGTQSIFYRRGDVHFVSVHGDPNVLFPFYAGYAQERGEGEGEGHNLNLPLPLKTEDPAWLDAISHGMASIAEQAPRALLVSLGFDPFKGDPSADLAVSTEGFRGAGERIGRYRGPVVLVQEGGYLVDKLGENLDAFLDGFMRARHAAAR</sequence>
<feature type="domain" description="Histone deacetylase" evidence="6">
    <location>
        <begin position="28"/>
        <end position="334"/>
    </location>
</feature>
<dbReference type="SUPFAM" id="SSF52768">
    <property type="entry name" value="Arginase/deacetylase"/>
    <property type="match status" value="1"/>
</dbReference>
<dbReference type="Proteomes" id="UP001244295">
    <property type="component" value="Unassembled WGS sequence"/>
</dbReference>
<evidence type="ECO:0000256" key="4">
    <source>
        <dbReference type="ARBA" id="ARBA00022801"/>
    </source>
</evidence>
<comment type="cofactor">
    <cofactor evidence="1">
        <name>Zn(2+)</name>
        <dbReference type="ChEBI" id="CHEBI:29105"/>
    </cofactor>
</comment>
<evidence type="ECO:0000313" key="7">
    <source>
        <dbReference type="EMBL" id="MDP9922865.1"/>
    </source>
</evidence>
<comment type="similarity">
    <text evidence="2">Belongs to the histone deacetylase family.</text>
</comment>
<dbReference type="InterPro" id="IPR037138">
    <property type="entry name" value="His_deacetylse_dom_sf"/>
</dbReference>
<evidence type="ECO:0000256" key="3">
    <source>
        <dbReference type="ARBA" id="ARBA00022723"/>
    </source>
</evidence>
<keyword evidence="3" id="KW-0479">Metal-binding</keyword>
<dbReference type="InterPro" id="IPR023801">
    <property type="entry name" value="His_deacetylse_dom"/>
</dbReference>
<dbReference type="GO" id="GO:0016787">
    <property type="term" value="F:hydrolase activity"/>
    <property type="evidence" value="ECO:0007669"/>
    <property type="project" value="UniProtKB-KW"/>
</dbReference>
<proteinExistence type="inferred from homology"/>
<evidence type="ECO:0000256" key="2">
    <source>
        <dbReference type="ARBA" id="ARBA00005947"/>
    </source>
</evidence>
<dbReference type="CDD" id="cd10001">
    <property type="entry name" value="HDAC_classII_APAH"/>
    <property type="match status" value="1"/>
</dbReference>
<organism evidence="7 8">
    <name type="scientific">Variovorax boronicumulans</name>
    <dbReference type="NCBI Taxonomy" id="436515"/>
    <lineage>
        <taxon>Bacteria</taxon>
        <taxon>Pseudomonadati</taxon>
        <taxon>Pseudomonadota</taxon>
        <taxon>Betaproteobacteria</taxon>
        <taxon>Burkholderiales</taxon>
        <taxon>Comamonadaceae</taxon>
        <taxon>Variovorax</taxon>
    </lineage>
</organism>
<dbReference type="EMBL" id="JAUSRR010000003">
    <property type="protein sequence ID" value="MDP9922865.1"/>
    <property type="molecule type" value="Genomic_DNA"/>
</dbReference>
<dbReference type="GO" id="GO:0040029">
    <property type="term" value="P:epigenetic regulation of gene expression"/>
    <property type="evidence" value="ECO:0007669"/>
    <property type="project" value="TreeGrafter"/>
</dbReference>